<dbReference type="RefSeq" id="YP_009492012.1">
    <property type="nucleotide sequence ID" value="NC_037919.1"/>
</dbReference>
<geneLocation type="chloroplast" evidence="1"/>
<sequence length="169" mass="19790">MLQLFFIFYSVCAQLLQSLLRFFWNLRSLESSIPKQTRVFFAPSLTERRHSRMRREAEAPNAKNRLCVRSRCRRFGCASAPNRSTEEAEGFASAPQLRRLFATSSVLRFISKFVLMCAQPLRQSRSGFAERKLRLLRFAKEQLHDQRFQTRFSSSVALSSLRRSQREDS</sequence>
<accession>A0A2U8GHI3</accession>
<dbReference type="EMBL" id="MF276977">
    <property type="protein sequence ID" value="AWI68144.1"/>
    <property type="molecule type" value="Genomic_DNA"/>
</dbReference>
<protein>
    <submittedName>
        <fullName evidence="1">Uncharacterized protein</fullName>
    </submittedName>
</protein>
<reference evidence="1" key="1">
    <citation type="journal article" date="2018" name="Am. J. Bot.">
        <title>Organellar phylogenomics inform systematics in the green algal family Hydrodictyaceae (Chlorophyceae) and provide clues to the complex evolutionary history of plastid genomes in the green algal tree of life.</title>
        <authorList>
            <person name="McManus H.A."/>
            <person name="Fucikova K."/>
            <person name="Lewis P.O."/>
            <person name="Lewis L.A."/>
            <person name="Karol K.G."/>
        </authorList>
    </citation>
    <scope>NUCLEOTIDE SEQUENCE</scope>
</reference>
<dbReference type="AlphaFoldDB" id="A0A2U8GHI3"/>
<keyword evidence="1" id="KW-0150">Chloroplast</keyword>
<keyword evidence="1" id="KW-0934">Plastid</keyword>
<dbReference type="GeneID" id="36951545"/>
<name>A0A2U8GHI3_9CHLO</name>
<evidence type="ECO:0000313" key="1">
    <source>
        <dbReference type="EMBL" id="AWI68144.1"/>
    </source>
</evidence>
<proteinExistence type="predicted"/>
<organism evidence="1">
    <name type="scientific">Pediastrum angulosum</name>
    <dbReference type="NCBI Taxonomy" id="271408"/>
    <lineage>
        <taxon>Eukaryota</taxon>
        <taxon>Viridiplantae</taxon>
        <taxon>Chlorophyta</taxon>
        <taxon>core chlorophytes</taxon>
        <taxon>Chlorophyceae</taxon>
        <taxon>CS clade</taxon>
        <taxon>Sphaeropleales</taxon>
        <taxon>Hydrodictyaceae</taxon>
        <taxon>Pediastrum</taxon>
    </lineage>
</organism>